<evidence type="ECO:0000256" key="3">
    <source>
        <dbReference type="ARBA" id="ARBA00022670"/>
    </source>
</evidence>
<dbReference type="InterPro" id="IPR001907">
    <property type="entry name" value="ClpP"/>
</dbReference>
<gene>
    <name evidence="13" type="primary">clpP2</name>
    <name evidence="7" type="synonym">clpP</name>
    <name evidence="13" type="ORF">Kpho02_44900</name>
</gene>
<dbReference type="CDD" id="cd07017">
    <property type="entry name" value="S14_ClpP_2"/>
    <property type="match status" value="1"/>
</dbReference>
<evidence type="ECO:0000313" key="14">
    <source>
        <dbReference type="Proteomes" id="UP001165041"/>
    </source>
</evidence>
<evidence type="ECO:0000256" key="5">
    <source>
        <dbReference type="ARBA" id="ARBA00022825"/>
    </source>
</evidence>
<evidence type="ECO:0000256" key="2">
    <source>
        <dbReference type="ARBA" id="ARBA00022490"/>
    </source>
</evidence>
<comment type="subunit">
    <text evidence="7">Fourteen ClpP subunits assemble into 2 heptameric rings which stack back to back to give a disk-like structure with a central cavity, resembling the structure of eukaryotic proteasomes.</text>
</comment>
<keyword evidence="4 7" id="KW-0378">Hydrolase</keyword>
<keyword evidence="3 7" id="KW-0645">Protease</keyword>
<comment type="similarity">
    <text evidence="1 7 12">Belongs to the peptidase S14 family.</text>
</comment>
<dbReference type="Gene3D" id="3.90.226.10">
    <property type="entry name" value="2-enoyl-CoA Hydratase, Chain A, domain 1"/>
    <property type="match status" value="1"/>
</dbReference>
<dbReference type="PROSITE" id="PS00381">
    <property type="entry name" value="CLP_PROTEASE_SER"/>
    <property type="match status" value="1"/>
</dbReference>
<organism evidence="13 14">
    <name type="scientific">Kitasatospora phosalacinea</name>
    <dbReference type="NCBI Taxonomy" id="2065"/>
    <lineage>
        <taxon>Bacteria</taxon>
        <taxon>Bacillati</taxon>
        <taxon>Actinomycetota</taxon>
        <taxon>Actinomycetes</taxon>
        <taxon>Kitasatosporales</taxon>
        <taxon>Streptomycetaceae</taxon>
        <taxon>Kitasatospora</taxon>
    </lineage>
</organism>
<feature type="active site" description="Nucleophile" evidence="7">
    <location>
        <position position="118"/>
    </location>
</feature>
<comment type="subcellular location">
    <subcellularLocation>
        <location evidence="7">Cytoplasm</location>
    </subcellularLocation>
</comment>
<proteinExistence type="inferred from homology"/>
<dbReference type="GO" id="GO:0009368">
    <property type="term" value="C:endopeptidase Clp complex"/>
    <property type="evidence" value="ECO:0007669"/>
    <property type="project" value="TreeGrafter"/>
</dbReference>
<feature type="active site" evidence="8">
    <location>
        <position position="118"/>
    </location>
</feature>
<comment type="caution">
    <text evidence="13">The sequence shown here is derived from an EMBL/GenBank/DDBJ whole genome shotgun (WGS) entry which is preliminary data.</text>
</comment>
<keyword evidence="2 7" id="KW-0963">Cytoplasm</keyword>
<dbReference type="GO" id="GO:0051117">
    <property type="term" value="F:ATPase binding"/>
    <property type="evidence" value="ECO:0007669"/>
    <property type="project" value="TreeGrafter"/>
</dbReference>
<accession>A0A9W6QBB8</accession>
<dbReference type="GO" id="GO:0004176">
    <property type="term" value="F:ATP-dependent peptidase activity"/>
    <property type="evidence" value="ECO:0007669"/>
    <property type="project" value="InterPro"/>
</dbReference>
<reference evidence="13" key="1">
    <citation type="submission" date="2023-02" db="EMBL/GenBank/DDBJ databases">
        <title>Kitasatospora phosalacinea NBRC 14627.</title>
        <authorList>
            <person name="Ichikawa N."/>
            <person name="Sato H."/>
            <person name="Tonouchi N."/>
        </authorList>
    </citation>
    <scope>NUCLEOTIDE SEQUENCE</scope>
    <source>
        <strain evidence="13">NBRC 14627</strain>
    </source>
</reference>
<evidence type="ECO:0000256" key="12">
    <source>
        <dbReference type="RuleBase" id="RU003567"/>
    </source>
</evidence>
<evidence type="ECO:0000256" key="7">
    <source>
        <dbReference type="HAMAP-Rule" id="MF_00444"/>
    </source>
</evidence>
<dbReference type="FunFam" id="3.90.226.10:FF:000002">
    <property type="entry name" value="ATP-dependent Clp protease proteolytic subunit"/>
    <property type="match status" value="1"/>
</dbReference>
<dbReference type="GO" id="GO:0006515">
    <property type="term" value="P:protein quality control for misfolded or incompletely synthesized proteins"/>
    <property type="evidence" value="ECO:0007669"/>
    <property type="project" value="TreeGrafter"/>
</dbReference>
<dbReference type="AlphaFoldDB" id="A0A9W6QBB8"/>
<dbReference type="PRINTS" id="PR00127">
    <property type="entry name" value="CLPPROTEASEP"/>
</dbReference>
<comment type="function">
    <text evidence="7 11">Cleaves peptides in various proteins in a process that requires ATP hydrolysis. Has a chymotrypsin-like activity. Plays a major role in the degradation of misfolded proteins.</text>
</comment>
<dbReference type="PANTHER" id="PTHR10381:SF26">
    <property type="entry name" value="ATP-DEPENDENT CLP PROTEASE PROTEOLYTIC SUBUNIT-LIKE-RELATED"/>
    <property type="match status" value="1"/>
</dbReference>
<name>A0A9W6QBB8_9ACTN</name>
<evidence type="ECO:0000256" key="4">
    <source>
        <dbReference type="ARBA" id="ARBA00022801"/>
    </source>
</evidence>
<dbReference type="PROSITE" id="PS00382">
    <property type="entry name" value="CLP_PROTEASE_HIS"/>
    <property type="match status" value="1"/>
</dbReference>
<dbReference type="GO" id="GO:0004252">
    <property type="term" value="F:serine-type endopeptidase activity"/>
    <property type="evidence" value="ECO:0007669"/>
    <property type="project" value="UniProtKB-UniRule"/>
</dbReference>
<evidence type="ECO:0000313" key="13">
    <source>
        <dbReference type="EMBL" id="GLW72191.1"/>
    </source>
</evidence>
<dbReference type="RefSeq" id="WP_285737911.1">
    <property type="nucleotide sequence ID" value="NZ_BSSA01000016.1"/>
</dbReference>
<dbReference type="Proteomes" id="UP001165041">
    <property type="component" value="Unassembled WGS sequence"/>
</dbReference>
<dbReference type="PANTHER" id="PTHR10381">
    <property type="entry name" value="ATP-DEPENDENT CLP PROTEASE PROTEOLYTIC SUBUNIT"/>
    <property type="match status" value="1"/>
</dbReference>
<dbReference type="EMBL" id="BSSA01000016">
    <property type="protein sequence ID" value="GLW72191.1"/>
    <property type="molecule type" value="Genomic_DNA"/>
</dbReference>
<dbReference type="EC" id="3.4.21.92" evidence="7 10"/>
<evidence type="ECO:0000256" key="11">
    <source>
        <dbReference type="RuleBase" id="RU000550"/>
    </source>
</evidence>
<sequence length="220" mass="24612">MNIPSLSGAKARLEDMRAEGRYIVPRFVERTSQGIREYDPYAKLFEERIIFLGSQVDDVSANDIMAQLICLESMDPDRDISLYINSPGGSFTALTAIYDTMQFVKPDIQTVCMGQAASAAAVILAAGTPGKRLALPNARVLIHQPYTETGRGQVSDLEIQAKEIFRMREQLETMLAKHSTKTVDQVREDIERDKILTAEESLEYGLIDQIVSTRKNSYTD</sequence>
<dbReference type="GO" id="GO:0005737">
    <property type="term" value="C:cytoplasm"/>
    <property type="evidence" value="ECO:0007669"/>
    <property type="project" value="UniProtKB-SubCell"/>
</dbReference>
<dbReference type="InterPro" id="IPR033135">
    <property type="entry name" value="ClpP_His_AS"/>
</dbReference>
<evidence type="ECO:0000256" key="1">
    <source>
        <dbReference type="ARBA" id="ARBA00007039"/>
    </source>
</evidence>
<keyword evidence="5 7" id="KW-0720">Serine protease</keyword>
<dbReference type="InterPro" id="IPR029045">
    <property type="entry name" value="ClpP/crotonase-like_dom_sf"/>
</dbReference>
<dbReference type="InterPro" id="IPR018215">
    <property type="entry name" value="ClpP_Ser_AS"/>
</dbReference>
<comment type="catalytic activity">
    <reaction evidence="6 7 9">
        <text>Hydrolysis of proteins to small peptides in the presence of ATP and magnesium. alpha-casein is the usual test substrate. In the absence of ATP, only oligopeptides shorter than five residues are hydrolyzed (such as succinyl-Leu-Tyr-|-NHMec, and Leu-Tyr-Leu-|-Tyr-Trp, in which cleavage of the -Tyr-|-Leu- and -Tyr-|-Trp bonds also occurs).</text>
        <dbReference type="EC" id="3.4.21.92"/>
    </reaction>
</comment>
<evidence type="ECO:0000256" key="9">
    <source>
        <dbReference type="PROSITE-ProRule" id="PRU10086"/>
    </source>
</evidence>
<evidence type="ECO:0000256" key="8">
    <source>
        <dbReference type="PROSITE-ProRule" id="PRU10085"/>
    </source>
</evidence>
<evidence type="ECO:0000256" key="6">
    <source>
        <dbReference type="ARBA" id="ARBA00034021"/>
    </source>
</evidence>
<dbReference type="NCBIfam" id="NF001368">
    <property type="entry name" value="PRK00277.1"/>
    <property type="match status" value="1"/>
</dbReference>
<protein>
    <recommendedName>
        <fullName evidence="7 12">ATP-dependent Clp protease proteolytic subunit</fullName>
        <ecNumber evidence="7 10">3.4.21.92</ecNumber>
    </recommendedName>
    <alternativeName>
        <fullName evidence="7">Endopeptidase Clp</fullName>
    </alternativeName>
</protein>
<dbReference type="HAMAP" id="MF_00444">
    <property type="entry name" value="ClpP"/>
    <property type="match status" value="1"/>
</dbReference>
<dbReference type="Pfam" id="PF00574">
    <property type="entry name" value="CLP_protease"/>
    <property type="match status" value="1"/>
</dbReference>
<dbReference type="NCBIfam" id="NF009205">
    <property type="entry name" value="PRK12553.1"/>
    <property type="match status" value="1"/>
</dbReference>
<feature type="active site" evidence="7 9">
    <location>
        <position position="143"/>
    </location>
</feature>
<dbReference type="SUPFAM" id="SSF52096">
    <property type="entry name" value="ClpP/crotonase"/>
    <property type="match status" value="1"/>
</dbReference>
<dbReference type="InterPro" id="IPR023562">
    <property type="entry name" value="ClpP/TepA"/>
</dbReference>
<evidence type="ECO:0000256" key="10">
    <source>
        <dbReference type="RuleBase" id="RU000549"/>
    </source>
</evidence>